<dbReference type="InterPro" id="IPR021136">
    <property type="entry name" value="Flagellar_hook_control-like_C"/>
</dbReference>
<reference evidence="3 4" key="1">
    <citation type="submission" date="2024-02" db="EMBL/GenBank/DDBJ databases">
        <title>Bacteria isolated from the canopy kelp, Nereocystis luetkeana.</title>
        <authorList>
            <person name="Pfister C.A."/>
            <person name="Younker I.T."/>
            <person name="Light S.H."/>
        </authorList>
    </citation>
    <scope>NUCLEOTIDE SEQUENCE [LARGE SCALE GENOMIC DNA]</scope>
    <source>
        <strain evidence="3 4">TI.2.07</strain>
    </source>
</reference>
<feature type="region of interest" description="Disordered" evidence="1">
    <location>
        <begin position="481"/>
        <end position="515"/>
    </location>
</feature>
<proteinExistence type="predicted"/>
<dbReference type="EMBL" id="JBAKBA010000003">
    <property type="protein sequence ID" value="MEL0657947.1"/>
    <property type="molecule type" value="Genomic_DNA"/>
</dbReference>
<accession>A0ABU9H7T6</accession>
<name>A0ABU9H7T6_9GAMM</name>
<keyword evidence="4" id="KW-1185">Reference proteome</keyword>
<comment type="caution">
    <text evidence="3">The sequence shown here is derived from an EMBL/GenBank/DDBJ whole genome shotgun (WGS) entry which is preliminary data.</text>
</comment>
<feature type="compositionally biased region" description="Low complexity" evidence="1">
    <location>
        <begin position="484"/>
        <end position="500"/>
    </location>
</feature>
<evidence type="ECO:0000256" key="1">
    <source>
        <dbReference type="SAM" id="MobiDB-lite"/>
    </source>
</evidence>
<dbReference type="Gene3D" id="3.30.750.140">
    <property type="match status" value="1"/>
</dbReference>
<organism evidence="3 4">
    <name type="scientific">Psychromonas arctica</name>
    <dbReference type="NCBI Taxonomy" id="168275"/>
    <lineage>
        <taxon>Bacteria</taxon>
        <taxon>Pseudomonadati</taxon>
        <taxon>Pseudomonadota</taxon>
        <taxon>Gammaproteobacteria</taxon>
        <taxon>Alteromonadales</taxon>
        <taxon>Psychromonadaceae</taxon>
        <taxon>Psychromonas</taxon>
    </lineage>
</organism>
<keyword evidence="3" id="KW-0966">Cell projection</keyword>
<dbReference type="Proteomes" id="UP001366060">
    <property type="component" value="Unassembled WGS sequence"/>
</dbReference>
<feature type="domain" description="Flagellar hook-length control protein-like C-terminal" evidence="2">
    <location>
        <begin position="408"/>
        <end position="491"/>
    </location>
</feature>
<evidence type="ECO:0000313" key="3">
    <source>
        <dbReference type="EMBL" id="MEL0657947.1"/>
    </source>
</evidence>
<dbReference type="PANTHER" id="PTHR37533">
    <property type="entry name" value="FLAGELLAR HOOK-LENGTH CONTROL PROTEIN"/>
    <property type="match status" value="1"/>
</dbReference>
<dbReference type="InterPro" id="IPR052563">
    <property type="entry name" value="FliK"/>
</dbReference>
<evidence type="ECO:0000259" key="2">
    <source>
        <dbReference type="Pfam" id="PF02120"/>
    </source>
</evidence>
<dbReference type="RefSeq" id="WP_341626684.1">
    <property type="nucleotide sequence ID" value="NZ_JBAKBA010000003.1"/>
</dbReference>
<evidence type="ECO:0000313" key="4">
    <source>
        <dbReference type="Proteomes" id="UP001366060"/>
    </source>
</evidence>
<dbReference type="CDD" id="cd17470">
    <property type="entry name" value="T3SS_Flik_C"/>
    <property type="match status" value="1"/>
</dbReference>
<keyword evidence="3" id="KW-0969">Cilium</keyword>
<gene>
    <name evidence="3" type="ORF">V6255_02245</name>
</gene>
<dbReference type="Pfam" id="PF02120">
    <property type="entry name" value="Flg_hook"/>
    <property type="match status" value="1"/>
</dbReference>
<dbReference type="PANTHER" id="PTHR37533:SF2">
    <property type="entry name" value="FLAGELLAR HOOK-LENGTH CONTROL PROTEIN"/>
    <property type="match status" value="1"/>
</dbReference>
<dbReference type="InterPro" id="IPR038610">
    <property type="entry name" value="FliK-like_C_sf"/>
</dbReference>
<sequence>MVQSLLLNNSTSLKNSELKTHKDNVIVKKSEGETKPNELTDKQQNFSEVLKESIEKESKANISALEEASIKETKSLIMGTEESIASENIENELNDLLLLDEPVEEAQSDNSQGLLSENEQKLSKESLQLPLIEQVVYSDNNISSDIEAQQLAPEQEINEIDNTITSEDYLLETASSDFESSDINIQEIQGSSLQQEQLLSSIQAAQQINTNVKNTSDNAEENDAINAKATVTQQFVKSNETNKVNSLALADKADQVLTNKANQNNSIEKNNILENDNANNNLALADKAEQILTDKANQNNSIEKNNILENDNTNNNTDDLKLLTADENDNNVIQMLKSEKSEGLPNTLKVDTSITQAVVDVNGAKPIQTNFMQTDKLVAVNQQAQANNNLLDQPLDIQSKQAASAMGERVMMMISQGKQEVQIRLDPAELGSMFVKVQIQQDQVQLNIQTQAAMSKDIIEQNMPRLREQLAQQGIQLGEANVEQQPQQSQQHQQHQQNSNGKINTMSGLGPNNLETVEDNQTAMWMPSQIASKDQGIDYYA</sequence>
<protein>
    <submittedName>
        <fullName evidence="3">Flagellar hook-length control protein FliK</fullName>
    </submittedName>
</protein>
<keyword evidence="3" id="KW-0282">Flagellum</keyword>